<evidence type="ECO:0000313" key="12">
    <source>
        <dbReference type="Proteomes" id="UP001207654"/>
    </source>
</evidence>
<protein>
    <submittedName>
        <fullName evidence="11">M4 family metallopeptidase</fullName>
    </submittedName>
</protein>
<dbReference type="RefSeq" id="WP_267536835.1">
    <property type="nucleotide sequence ID" value="NZ_JAPNKA010000001.1"/>
</dbReference>
<feature type="domain" description="Peptidase M4 C-terminal" evidence="9">
    <location>
        <begin position="481"/>
        <end position="647"/>
    </location>
</feature>
<organism evidence="11 12">
    <name type="scientific">Archangium lansingense</name>
    <dbReference type="NCBI Taxonomy" id="2995310"/>
    <lineage>
        <taxon>Bacteria</taxon>
        <taxon>Pseudomonadati</taxon>
        <taxon>Myxococcota</taxon>
        <taxon>Myxococcia</taxon>
        <taxon>Myxococcales</taxon>
        <taxon>Cystobacterineae</taxon>
        <taxon>Archangiaceae</taxon>
        <taxon>Archangium</taxon>
    </lineage>
</organism>
<dbReference type="Gene3D" id="2.60.120.260">
    <property type="entry name" value="Galactose-binding domain-like"/>
    <property type="match status" value="2"/>
</dbReference>
<evidence type="ECO:0000313" key="11">
    <source>
        <dbReference type="EMBL" id="MCY1078039.1"/>
    </source>
</evidence>
<dbReference type="Gene3D" id="3.10.170.10">
    <property type="match status" value="1"/>
</dbReference>
<keyword evidence="1" id="KW-0645">Protease</keyword>
<evidence type="ECO:0000259" key="9">
    <source>
        <dbReference type="Pfam" id="PF02868"/>
    </source>
</evidence>
<keyword evidence="4" id="KW-0378">Hydrolase</keyword>
<feature type="domain" description="Peptidase M4" evidence="8">
    <location>
        <begin position="306"/>
        <end position="466"/>
    </location>
</feature>
<keyword evidence="5" id="KW-0862">Zinc</keyword>
<dbReference type="PANTHER" id="PTHR33794">
    <property type="entry name" value="BACILLOLYSIN"/>
    <property type="match status" value="1"/>
</dbReference>
<dbReference type="Proteomes" id="UP001207654">
    <property type="component" value="Unassembled WGS sequence"/>
</dbReference>
<accession>A0ABT4AAQ8</accession>
<comment type="caution">
    <text evidence="11">The sequence shown here is derived from an EMBL/GenBank/DDBJ whole genome shotgun (WGS) entry which is preliminary data.</text>
</comment>
<dbReference type="InterPro" id="IPR011096">
    <property type="entry name" value="FTP_domain"/>
</dbReference>
<keyword evidence="2" id="KW-0479">Metal-binding</keyword>
<evidence type="ECO:0000256" key="6">
    <source>
        <dbReference type="ARBA" id="ARBA00023049"/>
    </source>
</evidence>
<feature type="region of interest" description="Disordered" evidence="7">
    <location>
        <begin position="225"/>
        <end position="249"/>
    </location>
</feature>
<dbReference type="PANTHER" id="PTHR33794:SF1">
    <property type="entry name" value="BACILLOLYSIN"/>
    <property type="match status" value="1"/>
</dbReference>
<dbReference type="Gene3D" id="1.10.390.10">
    <property type="entry name" value="Neutral Protease Domain 2"/>
    <property type="match status" value="1"/>
</dbReference>
<dbReference type="Pfam" id="PF01447">
    <property type="entry name" value="Peptidase_M4"/>
    <property type="match status" value="1"/>
</dbReference>
<keyword evidence="6" id="KW-0482">Metalloprotease</keyword>
<dbReference type="InterPro" id="IPR001570">
    <property type="entry name" value="Peptidase_M4_C_domain"/>
</dbReference>
<evidence type="ECO:0000256" key="4">
    <source>
        <dbReference type="ARBA" id="ARBA00022801"/>
    </source>
</evidence>
<evidence type="ECO:0000256" key="2">
    <source>
        <dbReference type="ARBA" id="ARBA00022723"/>
    </source>
</evidence>
<dbReference type="InterPro" id="IPR050728">
    <property type="entry name" value="Zinc_Metalloprotease_M4"/>
</dbReference>
<proteinExistence type="predicted"/>
<evidence type="ECO:0000259" key="8">
    <source>
        <dbReference type="Pfam" id="PF01447"/>
    </source>
</evidence>
<keyword evidence="3" id="KW-0732">Signal</keyword>
<dbReference type="Pfam" id="PF02868">
    <property type="entry name" value="Peptidase_M4_C"/>
    <property type="match status" value="1"/>
</dbReference>
<dbReference type="InterPro" id="IPR027268">
    <property type="entry name" value="Peptidase_M4/M1_CTD_sf"/>
</dbReference>
<name>A0ABT4AAQ8_9BACT</name>
<evidence type="ECO:0000256" key="1">
    <source>
        <dbReference type="ARBA" id="ARBA00022670"/>
    </source>
</evidence>
<dbReference type="SUPFAM" id="SSF55486">
    <property type="entry name" value="Metalloproteases ('zincins'), catalytic domain"/>
    <property type="match status" value="1"/>
</dbReference>
<evidence type="ECO:0000256" key="7">
    <source>
        <dbReference type="SAM" id="MobiDB-lite"/>
    </source>
</evidence>
<dbReference type="InterPro" id="IPR013856">
    <property type="entry name" value="Peptidase_M4_domain"/>
</dbReference>
<evidence type="ECO:0000256" key="5">
    <source>
        <dbReference type="ARBA" id="ARBA00022833"/>
    </source>
</evidence>
<dbReference type="EMBL" id="JAPNKA010000001">
    <property type="protein sequence ID" value="MCY1078039.1"/>
    <property type="molecule type" value="Genomic_DNA"/>
</dbReference>
<dbReference type="Gene3D" id="3.10.450.490">
    <property type="match status" value="1"/>
</dbReference>
<reference evidence="11 12" key="1">
    <citation type="submission" date="2022-11" db="EMBL/GenBank/DDBJ databases">
        <title>Minimal conservation of predation-associated metabolite biosynthetic gene clusters underscores biosynthetic potential of Myxococcota including descriptions for ten novel species: Archangium lansinium sp. nov., Myxococcus landrumus sp. nov., Nannocystis bai.</title>
        <authorList>
            <person name="Ahearne A."/>
            <person name="Stevens C."/>
            <person name="Phillips K."/>
        </authorList>
    </citation>
    <scope>NUCLEOTIDE SEQUENCE [LARGE SCALE GENOMIC DNA]</scope>
    <source>
        <strain evidence="11 12">MIWBW</strain>
    </source>
</reference>
<sequence>MNRKSLNRHPRRVLRTGGVLLPLVWALGTTQVVGAATSTPPPGSSTSVEPDAPLRPKLSAAELERLGLSLGVQAEQVMAELNATRTRLGLGPDDELRVMQAQLDPYGMAHFRFEQYHRGLPVLGVGMVAHRDGTSATETYYLAPFLSVDTEPTIDEAQARSLAIAASGLPSTEPLITEVELAIEPLKREWFEPDATGAVTNSEQARREIAGYRLVYLARVAPEEEEVPEAPSGDAPTGVPPSPAPSRAVDAYSLDDLEPERGGSRVPASKPVLVDAPVQVVIDAETGRLISQRQDVRHAGQAVTSLGHSYQHGDVELSTRYNTGENRHELQDPFRGGNQIRDLRNGTKGRLGKSYLYTGKDNDWGDGAEFQDGDATASARGETSAVDVAYAIERTWDLLHKVYGRKGLDGKGSAIRARVHYGHNYSDAHWNNYYQAPYFGDGEDPLPGTPALTDLWVIAHELGHGLWQYELGKWGGPLSDGINEGHGDILGSLVEFYTHGHQGLGTRVPDTRAGWNWVRRMVDPEGYPEPNENGDVRTGLRYWWSNISYEPEHVIGTLYGHAFVFLAHGASSNPNSTLYSNFLPNGMAGIGADRAGDLWYLATTAYLPKDPGFNDLRAAYLSAAKQLYGEGSRVHNAVKDAFGAVRVGYVATDNTVPEIVETHVATVDEGEGTAFVEASVADDTGVLRTRFKAGSKESVSDFAPFQAYLDLSSLSLGSHPVYVTAEDRTLKTAQKTLSMVLVGANQLLTNGTFEAGTTGWSASAGVLAKHAGKRPKPFMGNWSSNFSASGSLSQAVLIPADATSVPLSFRYRVEPNATEAAKLSVLVKEQGTGVQTVLAAYDRQDVNYFPAARSYRRAWFDLASFRGRTVQLSFVSSAGTGEWDFSVDSVSLTYAAPIKVSAPALVLNEDEQTLRFTFMGLSGYAPHRIRKVEYVVGGEVKATTTSSGGSHMAVVSTKGWPTGSTSVVARVYDYAGALVGQSPAVTLTLKGVNQALVNGDFEAGPASWLLSGSASVGTDSEGVNHAFLGQRYGRLGGKGIQQEGFISQIVGLPAGLLSAQWSYRVQIDTDEDNVGGTDKLQMEAQVLPDGEWQVLEVIDANDDISTGDTFYGYQKRTVNLTAFKGKTVRLRFRVRENAALATTYRIDNVSVTYTQLIISN</sequence>
<feature type="domain" description="FTP" evidence="10">
    <location>
        <begin position="94"/>
        <end position="133"/>
    </location>
</feature>
<dbReference type="Pfam" id="PF07504">
    <property type="entry name" value="FTP"/>
    <property type="match status" value="1"/>
</dbReference>
<evidence type="ECO:0000259" key="10">
    <source>
        <dbReference type="Pfam" id="PF07504"/>
    </source>
</evidence>
<keyword evidence="12" id="KW-1185">Reference proteome</keyword>
<evidence type="ECO:0000256" key="3">
    <source>
        <dbReference type="ARBA" id="ARBA00022729"/>
    </source>
</evidence>
<gene>
    <name evidence="11" type="ORF">OV287_26550</name>
</gene>